<dbReference type="SUPFAM" id="SSF55961">
    <property type="entry name" value="Bet v1-like"/>
    <property type="match status" value="1"/>
</dbReference>
<protein>
    <recommendedName>
        <fullName evidence="3">Ligand-binding SRPBCC domain-containing protein</fullName>
    </recommendedName>
</protein>
<evidence type="ECO:0008006" key="3">
    <source>
        <dbReference type="Google" id="ProtNLM"/>
    </source>
</evidence>
<evidence type="ECO:0000313" key="2">
    <source>
        <dbReference type="Proteomes" id="UP000260644"/>
    </source>
</evidence>
<name>A0A3E1Y707_9BACT</name>
<dbReference type="Proteomes" id="UP000260644">
    <property type="component" value="Unassembled WGS sequence"/>
</dbReference>
<dbReference type="RefSeq" id="WP_116977396.1">
    <property type="nucleotide sequence ID" value="NZ_QPMM01000010.1"/>
</dbReference>
<accession>A0A3E1Y707</accession>
<comment type="caution">
    <text evidence="1">The sequence shown here is derived from an EMBL/GenBank/DDBJ whole genome shotgun (WGS) entry which is preliminary data.</text>
</comment>
<organism evidence="1 2">
    <name type="scientific">Chitinophaga silvatica</name>
    <dbReference type="NCBI Taxonomy" id="2282649"/>
    <lineage>
        <taxon>Bacteria</taxon>
        <taxon>Pseudomonadati</taxon>
        <taxon>Bacteroidota</taxon>
        <taxon>Chitinophagia</taxon>
        <taxon>Chitinophagales</taxon>
        <taxon>Chitinophagaceae</taxon>
        <taxon>Chitinophaga</taxon>
    </lineage>
</organism>
<dbReference type="InterPro" id="IPR023393">
    <property type="entry name" value="START-like_dom_sf"/>
</dbReference>
<keyword evidence="2" id="KW-1185">Reference proteome</keyword>
<dbReference type="AlphaFoldDB" id="A0A3E1Y707"/>
<evidence type="ECO:0000313" key="1">
    <source>
        <dbReference type="EMBL" id="RFS20678.1"/>
    </source>
</evidence>
<reference evidence="1 2" key="1">
    <citation type="submission" date="2018-07" db="EMBL/GenBank/DDBJ databases">
        <title>Chitinophaga K2CV101002-2 sp. nov., isolated from a monsoon evergreen broad-leaved forest soil.</title>
        <authorList>
            <person name="Lv Y."/>
        </authorList>
    </citation>
    <scope>NUCLEOTIDE SEQUENCE [LARGE SCALE GENOMIC DNA]</scope>
    <source>
        <strain evidence="1 2">GDMCC 1.1288</strain>
    </source>
</reference>
<proteinExistence type="predicted"/>
<dbReference type="Gene3D" id="3.30.530.20">
    <property type="match status" value="1"/>
</dbReference>
<sequence>MAFYQFIQEQQLPVSMEAIWDYISSPDNLKEITPEYMDFKVTSLAPSDKMYPGLIITYIIKPLLNIPLKWMTEITQVKDMEYFVDEQKIGPYRLWHHQHRFKEIEGGVLMTDIVTYAPPFGFLGAIANKLFLKKQLKELFEYRTKALEKRFGKFN</sequence>
<dbReference type="OrthoDB" id="9793552at2"/>
<dbReference type="EMBL" id="QPMM01000010">
    <property type="protein sequence ID" value="RFS20678.1"/>
    <property type="molecule type" value="Genomic_DNA"/>
</dbReference>
<gene>
    <name evidence="1" type="ORF">DVR12_19150</name>
</gene>
<dbReference type="CDD" id="cd07820">
    <property type="entry name" value="SRPBCC_3"/>
    <property type="match status" value="1"/>
</dbReference>